<dbReference type="SUPFAM" id="SSF53743">
    <property type="entry name" value="FucI/AraA N-terminal and middle domains"/>
    <property type="match status" value="1"/>
</dbReference>
<evidence type="ECO:0000313" key="3">
    <source>
        <dbReference type="EMBL" id="KKL11028.1"/>
    </source>
</evidence>
<sequence length="145" mass="16121">ACSVMGALGDENIPVSCEGDMLGAVSMLIFSLFSSDVSSLMDISDFNFKNNSLYIYHCGSCPTKMAETRTKIEHRPHSLLDNNPGIVSEFYLKQGKCGLIRLSEDNVYKGKYRMFFAEGEGIKGPHIRGNNLEIKLLNSDINKFN</sequence>
<evidence type="ECO:0000256" key="2">
    <source>
        <dbReference type="ARBA" id="ARBA00023277"/>
    </source>
</evidence>
<keyword evidence="2" id="KW-0119">Carbohydrate metabolism</keyword>
<dbReference type="EMBL" id="LAZR01041820">
    <property type="protein sequence ID" value="KKL11028.1"/>
    <property type="molecule type" value="Genomic_DNA"/>
</dbReference>
<protein>
    <recommendedName>
        <fullName evidence="4">L-fucose isomerase C-terminal domain-containing protein</fullName>
    </recommendedName>
</protein>
<dbReference type="GO" id="GO:0016861">
    <property type="term" value="F:intramolecular oxidoreductase activity, interconverting aldoses and ketoses"/>
    <property type="evidence" value="ECO:0007669"/>
    <property type="project" value="InterPro"/>
</dbReference>
<gene>
    <name evidence="3" type="ORF">LCGC14_2549930</name>
</gene>
<feature type="non-terminal residue" evidence="3">
    <location>
        <position position="1"/>
    </location>
</feature>
<accession>A0A0F9DGA3</accession>
<proteinExistence type="predicted"/>
<reference evidence="3" key="1">
    <citation type="journal article" date="2015" name="Nature">
        <title>Complex archaea that bridge the gap between prokaryotes and eukaryotes.</title>
        <authorList>
            <person name="Spang A."/>
            <person name="Saw J.H."/>
            <person name="Jorgensen S.L."/>
            <person name="Zaremba-Niedzwiedzka K."/>
            <person name="Martijn J."/>
            <person name="Lind A.E."/>
            <person name="van Eijk R."/>
            <person name="Schleper C."/>
            <person name="Guy L."/>
            <person name="Ettema T.J."/>
        </authorList>
    </citation>
    <scope>NUCLEOTIDE SEQUENCE</scope>
</reference>
<keyword evidence="1" id="KW-0413">Isomerase</keyword>
<name>A0A0F9DGA3_9ZZZZ</name>
<evidence type="ECO:0008006" key="4">
    <source>
        <dbReference type="Google" id="ProtNLM"/>
    </source>
</evidence>
<dbReference type="AlphaFoldDB" id="A0A0F9DGA3"/>
<evidence type="ECO:0000256" key="1">
    <source>
        <dbReference type="ARBA" id="ARBA00023235"/>
    </source>
</evidence>
<dbReference type="GO" id="GO:0005737">
    <property type="term" value="C:cytoplasm"/>
    <property type="evidence" value="ECO:0007669"/>
    <property type="project" value="InterPro"/>
</dbReference>
<dbReference type="PANTHER" id="PTHR36120:SF1">
    <property type="entry name" value="L-FUCOSE ISOMERASE C-TERMINAL DOMAIN-CONTAINING PROTEIN"/>
    <property type="match status" value="1"/>
</dbReference>
<dbReference type="GO" id="GO:0005996">
    <property type="term" value="P:monosaccharide metabolic process"/>
    <property type="evidence" value="ECO:0007669"/>
    <property type="project" value="InterPro"/>
</dbReference>
<dbReference type="PANTHER" id="PTHR36120">
    <property type="entry name" value="FUCOSE ISOMERASE"/>
    <property type="match status" value="1"/>
</dbReference>
<organism evidence="3">
    <name type="scientific">marine sediment metagenome</name>
    <dbReference type="NCBI Taxonomy" id="412755"/>
    <lineage>
        <taxon>unclassified sequences</taxon>
        <taxon>metagenomes</taxon>
        <taxon>ecological metagenomes</taxon>
    </lineage>
</organism>
<comment type="caution">
    <text evidence="3">The sequence shown here is derived from an EMBL/GenBank/DDBJ whole genome shotgun (WGS) entry which is preliminary data.</text>
</comment>
<dbReference type="InterPro" id="IPR009015">
    <property type="entry name" value="Fucose_isomerase_N/cen_sf"/>
</dbReference>